<dbReference type="HOGENOM" id="CLU_032013_1_1_11"/>
<gene>
    <name evidence="1" type="ordered locus">BN6_35760</name>
</gene>
<evidence type="ECO:0000313" key="1">
    <source>
        <dbReference type="EMBL" id="CCH30872.1"/>
    </source>
</evidence>
<dbReference type="Gene3D" id="3.10.28.20">
    <property type="entry name" value="Acetamidase/Formamidase-like domains"/>
    <property type="match status" value="1"/>
</dbReference>
<dbReference type="GO" id="GO:0016811">
    <property type="term" value="F:hydrolase activity, acting on carbon-nitrogen (but not peptide) bonds, in linear amides"/>
    <property type="evidence" value="ECO:0007669"/>
    <property type="project" value="InterPro"/>
</dbReference>
<dbReference type="Gene3D" id="2.60.120.580">
    <property type="entry name" value="Acetamidase/Formamidase-like domains"/>
    <property type="match status" value="2"/>
</dbReference>
<keyword evidence="2" id="KW-1185">Reference proteome</keyword>
<accession>K0JZY8</accession>
<dbReference type="EMBL" id="HE804045">
    <property type="protein sequence ID" value="CCH30872.1"/>
    <property type="molecule type" value="Genomic_DNA"/>
</dbReference>
<dbReference type="Proteomes" id="UP000006281">
    <property type="component" value="Chromosome"/>
</dbReference>
<dbReference type="Pfam" id="PF03069">
    <property type="entry name" value="FmdA_AmdA"/>
    <property type="match status" value="1"/>
</dbReference>
<dbReference type="SUPFAM" id="SSF141130">
    <property type="entry name" value="Acetamidase/Formamidase-like"/>
    <property type="match status" value="1"/>
</dbReference>
<organism evidence="1 2">
    <name type="scientific">Saccharothrix espanaensis (strain ATCC 51144 / DSM 44229 / JCM 9112 / NBRC 15066 / NRRL 15764)</name>
    <dbReference type="NCBI Taxonomy" id="1179773"/>
    <lineage>
        <taxon>Bacteria</taxon>
        <taxon>Bacillati</taxon>
        <taxon>Actinomycetota</taxon>
        <taxon>Actinomycetes</taxon>
        <taxon>Pseudonocardiales</taxon>
        <taxon>Pseudonocardiaceae</taxon>
        <taxon>Saccharothrix</taxon>
    </lineage>
</organism>
<sequence>MSIEVVGLHPERTDLGYAFGGRAPLLTVKPGTVVELSTEDCFGGAVRGVADLPSQVCRFPYLNPVTGPIAVEGAEPGDTVAVHFVEIRPTRDWAVSTTFPHFGALTATHTTAMLHDALPERVWLYDVDVERGVVRFNARSSDFRVELPLDPMHGTVGVAPAAGEVVMSITPGAHGGNMDTPEMRTGTTAYFGVNVPGALISIGDGHCRQGEGEVCGTAVEAAMSTVVVVDLIKGASTPWPRLESDTHLMSTGSARPLEDAFRISQHDLVGWTGELLGLESLDAYQLVSQAGLAPAGNVVDTNYTMLAKLPKDILSGAVVFDGVHSRLRATAARYLSERG</sequence>
<dbReference type="eggNOG" id="COG2421">
    <property type="taxonomic scope" value="Bacteria"/>
</dbReference>
<dbReference type="PANTHER" id="PTHR31891:SF1">
    <property type="entry name" value="FORMAMIDASE C869.04-RELATED"/>
    <property type="match status" value="1"/>
</dbReference>
<dbReference type="KEGG" id="sesp:BN6_35760"/>
<protein>
    <submittedName>
        <fullName evidence="1">Acetamidase</fullName>
    </submittedName>
</protein>
<dbReference type="STRING" id="1179773.BN6_35760"/>
<name>K0JZY8_SACES</name>
<dbReference type="InterPro" id="IPR004304">
    <property type="entry name" value="FmdA_AmdA"/>
</dbReference>
<dbReference type="OrthoDB" id="9785236at2"/>
<dbReference type="PATRIC" id="fig|1179773.3.peg.3576"/>
<dbReference type="PANTHER" id="PTHR31891">
    <property type="entry name" value="FORMAMIDASE C869.04-RELATED"/>
    <property type="match status" value="1"/>
</dbReference>
<reference evidence="1 2" key="1">
    <citation type="journal article" date="2012" name="BMC Genomics">
        <title>Complete genome sequence of Saccharothrix espanaensis DSM 44229T and comparison to the other completely sequenced Pseudonocardiaceae.</title>
        <authorList>
            <person name="Strobel T."/>
            <person name="Al-Dilaimi A."/>
            <person name="Blom J."/>
            <person name="Gessner A."/>
            <person name="Kalinowski J."/>
            <person name="Luzhetska M."/>
            <person name="Puhler A."/>
            <person name="Szczepanowski R."/>
            <person name="Bechthold A."/>
            <person name="Ruckert C."/>
        </authorList>
    </citation>
    <scope>NUCLEOTIDE SEQUENCE [LARGE SCALE GENOMIC DNA]</scope>
    <source>
        <strain evidence="2">ATCC 51144 / DSM 44229 / JCM 9112 / NBRC 15066 / NRRL 15764</strain>
    </source>
</reference>
<proteinExistence type="predicted"/>
<dbReference type="BioCyc" id="SESP1179773:BN6_RS17325-MONOMER"/>
<dbReference type="RefSeq" id="WP_015100984.1">
    <property type="nucleotide sequence ID" value="NC_019673.1"/>
</dbReference>
<dbReference type="AlphaFoldDB" id="K0JZY8"/>
<evidence type="ECO:0000313" key="2">
    <source>
        <dbReference type="Proteomes" id="UP000006281"/>
    </source>
</evidence>